<dbReference type="OrthoDB" id="5600613at2"/>
<reference evidence="2" key="1">
    <citation type="journal article" date="2019" name="Genome Announc.">
        <title>Draft Genome Sequence of Pseudoalteromonas piscicida Strain 36Y ROTHPW, an Hypersaline Seawater Isolate from the South Coast of Sonora, Mexico.</title>
        <authorList>
            <person name="Sanchez-Diaz R."/>
            <person name="Molina-Garza Z.J."/>
            <person name="Cruz-Suarez L.E."/>
            <person name="Selvin J."/>
            <person name="Kiran G.S."/>
            <person name="Ibarra-Gamez J.C."/>
            <person name="Gomez-Gil B."/>
            <person name="Galaviz-Silva L."/>
        </authorList>
    </citation>
    <scope>NUCLEOTIDE SEQUENCE [LARGE SCALE GENOMIC DNA]</scope>
    <source>
        <strain evidence="2">36Y_RITHPW</strain>
    </source>
</reference>
<dbReference type="InterPro" id="IPR045508">
    <property type="entry name" value="DUF6482"/>
</dbReference>
<keyword evidence="2" id="KW-1185">Reference proteome</keyword>
<accession>A0A2A5JKV1</accession>
<dbReference type="EMBL" id="NKHF01000098">
    <property type="protein sequence ID" value="PCK30082.1"/>
    <property type="molecule type" value="Genomic_DNA"/>
</dbReference>
<dbReference type="RefSeq" id="WP_099643666.1">
    <property type="nucleotide sequence ID" value="NZ_NKHF01000098.1"/>
</dbReference>
<dbReference type="AlphaFoldDB" id="A0A2A5JKV1"/>
<dbReference type="Pfam" id="PF20090">
    <property type="entry name" value="DUF6482"/>
    <property type="match status" value="1"/>
</dbReference>
<sequence>MAIPFSKLKQHQPLQKVIVHSIDLALYQVSVLINNVESYVTEENGEFIKAHNPLQIQKRMVDIAYMEMVIRHQSAYDEMIGHPVSGNHNTLEVPFGRNDLF</sequence>
<evidence type="ECO:0000313" key="1">
    <source>
        <dbReference type="EMBL" id="PCK30082.1"/>
    </source>
</evidence>
<evidence type="ECO:0000313" key="2">
    <source>
        <dbReference type="Proteomes" id="UP000228621"/>
    </source>
</evidence>
<comment type="caution">
    <text evidence="1">The sequence shown here is derived from an EMBL/GenBank/DDBJ whole genome shotgun (WGS) entry which is preliminary data.</text>
</comment>
<gene>
    <name evidence="1" type="ORF">CEX98_19405</name>
</gene>
<name>A0A2A5JKV1_PSEO7</name>
<proteinExistence type="predicted"/>
<protein>
    <submittedName>
        <fullName evidence="1">Uncharacterized protein</fullName>
    </submittedName>
</protein>
<organism evidence="1 2">
    <name type="scientific">Pseudoalteromonas piscicida</name>
    <dbReference type="NCBI Taxonomy" id="43662"/>
    <lineage>
        <taxon>Bacteria</taxon>
        <taxon>Pseudomonadati</taxon>
        <taxon>Pseudomonadota</taxon>
        <taxon>Gammaproteobacteria</taxon>
        <taxon>Alteromonadales</taxon>
        <taxon>Pseudoalteromonadaceae</taxon>
        <taxon>Pseudoalteromonas</taxon>
    </lineage>
</organism>
<dbReference type="Proteomes" id="UP000228621">
    <property type="component" value="Unassembled WGS sequence"/>
</dbReference>